<reference evidence="18 19" key="1">
    <citation type="submission" date="2016-10" db="EMBL/GenBank/DDBJ databases">
        <authorList>
            <person name="de Groot N.N."/>
        </authorList>
    </citation>
    <scope>NUCLEOTIDE SEQUENCE [LARGE SCALE GENOMIC DNA]</scope>
    <source>
        <strain evidence="18 19">CGMCC 1.6291</strain>
    </source>
</reference>
<evidence type="ECO:0000256" key="5">
    <source>
        <dbReference type="ARBA" id="ARBA00022496"/>
    </source>
</evidence>
<evidence type="ECO:0000256" key="6">
    <source>
        <dbReference type="ARBA" id="ARBA00022692"/>
    </source>
</evidence>
<evidence type="ECO:0000256" key="13">
    <source>
        <dbReference type="ARBA" id="ARBA00023237"/>
    </source>
</evidence>
<dbReference type="InterPro" id="IPR011662">
    <property type="entry name" value="Secretin/TonB_short_N"/>
</dbReference>
<evidence type="ECO:0000256" key="10">
    <source>
        <dbReference type="ARBA" id="ARBA00023077"/>
    </source>
</evidence>
<dbReference type="NCBIfam" id="TIGR01783">
    <property type="entry name" value="TonB-siderophor"/>
    <property type="match status" value="1"/>
</dbReference>
<keyword evidence="19" id="KW-1185">Reference proteome</keyword>
<keyword evidence="3 14" id="KW-0813">Transport</keyword>
<feature type="compositionally biased region" description="Polar residues" evidence="16">
    <location>
        <begin position="480"/>
        <end position="492"/>
    </location>
</feature>
<evidence type="ECO:0000256" key="9">
    <source>
        <dbReference type="ARBA" id="ARBA00023065"/>
    </source>
</evidence>
<dbReference type="PANTHER" id="PTHR32552">
    <property type="entry name" value="FERRICHROME IRON RECEPTOR-RELATED"/>
    <property type="match status" value="1"/>
</dbReference>
<dbReference type="Gene3D" id="2.170.130.10">
    <property type="entry name" value="TonB-dependent receptor, plug domain"/>
    <property type="match status" value="1"/>
</dbReference>
<dbReference type="CDD" id="cd01347">
    <property type="entry name" value="ligand_gated_channel"/>
    <property type="match status" value="1"/>
</dbReference>
<dbReference type="PROSITE" id="PS52016">
    <property type="entry name" value="TONB_DEPENDENT_REC_3"/>
    <property type="match status" value="1"/>
</dbReference>
<gene>
    <name evidence="18" type="ORF">SAMN04488052_103273</name>
</gene>
<feature type="region of interest" description="Disordered" evidence="16">
    <location>
        <begin position="473"/>
        <end position="503"/>
    </location>
</feature>
<evidence type="ECO:0000256" key="12">
    <source>
        <dbReference type="ARBA" id="ARBA00023170"/>
    </source>
</evidence>
<keyword evidence="11 14" id="KW-0472">Membrane</keyword>
<dbReference type="Gene3D" id="2.40.170.20">
    <property type="entry name" value="TonB-dependent receptor, beta-barrel domain"/>
    <property type="match status" value="1"/>
</dbReference>
<evidence type="ECO:0000313" key="19">
    <source>
        <dbReference type="Proteomes" id="UP000199657"/>
    </source>
</evidence>
<comment type="subcellular location">
    <subcellularLocation>
        <location evidence="1 14">Cell outer membrane</location>
        <topology evidence="1 14">Multi-pass membrane protein</topology>
    </subcellularLocation>
</comment>
<feature type="domain" description="Secretin/TonB short N-terminal" evidence="17">
    <location>
        <begin position="69"/>
        <end position="120"/>
    </location>
</feature>
<dbReference type="Proteomes" id="UP000199657">
    <property type="component" value="Unassembled WGS sequence"/>
</dbReference>
<dbReference type="STRING" id="406100.SAMN04488052_103273"/>
<dbReference type="PANTHER" id="PTHR32552:SF68">
    <property type="entry name" value="FERRICHROME OUTER MEMBRANE TRANSPORTER_PHAGE RECEPTOR"/>
    <property type="match status" value="1"/>
</dbReference>
<keyword evidence="6 14" id="KW-0812">Transmembrane</keyword>
<sequence length="802" mass="87474">MPATHSTAAGRSARKRSIIAFAVLTIGLQPTLPSYAETQDSATQSTRQYAISAGPLGEVLNTFADQTGLLLSGDASLTDGKHSAGLQGSHTPREGLDHLLADTGLQARFTDARTVALERSTDRASVQLDAVTVHGTLQSRYESSYADTLLRLPRDVEDTPRIIDVIPEQLLLDQQAREMADAYRFAPNVISGDGFGGTLEDYFIRGFRRSENIYRNGVPLNYSGRIDPATVDSIQVLKGPSADIGRMPPGGLINVETKRPEYTPRGSVSTMFDEHGQRRAVADLTGPAGDNFAYRVTTAAEDSDTFRDSTVDRQFISSSLSWLGSSGISLDLNHEYSRDRRDLDRGFVTVPRANSRRRIASGSPDKRFDDPGLNERDAEYHLVELDLHVPLADPAWAAETKLLYVRETSDDIRVEVNDVSESGELTRTVTSNQDRERATAFARLQLTGELDYRIPTRLAIGTEFRQDDLDHTFAAGAPQTGGTVRNPGSHTIVNDIDNPSFLSDQETTQRNYGIFATTAFDLTENLALDLGLRYEAFSGTHEADLAVTGESTRNDPSTRTKLTKGAGLLWQVAPQLALFTNYADTFEPQSLSSGDSRVVSMPPEEGRQYEIGVRWRSPEDGYHVTTSVFDIRQDNVVETVDGDPQLTGEVSSRGAEVSVVAAPAQGFNLRGAVGVLDTEINSNNATTHGNRPGNVPTLTGHIWASYEIQNPDSPLRGLGMGAGLTHVGDRYGDNAHTWSLGSYTLVDAGLWYYLPLGERTRLRLDAGVKNLTDERHFTASGGNFRVAPGAPRTVFGSARLEF</sequence>
<evidence type="ECO:0000256" key="3">
    <source>
        <dbReference type="ARBA" id="ARBA00022448"/>
    </source>
</evidence>
<evidence type="ECO:0000256" key="16">
    <source>
        <dbReference type="SAM" id="MobiDB-lite"/>
    </source>
</evidence>
<keyword evidence="5" id="KW-0410">Iron transport</keyword>
<evidence type="ECO:0000256" key="15">
    <source>
        <dbReference type="RuleBase" id="RU003357"/>
    </source>
</evidence>
<evidence type="ECO:0000256" key="1">
    <source>
        <dbReference type="ARBA" id="ARBA00004571"/>
    </source>
</evidence>
<proteinExistence type="inferred from homology"/>
<organism evidence="18 19">
    <name type="scientific">Aquisalimonas asiatica</name>
    <dbReference type="NCBI Taxonomy" id="406100"/>
    <lineage>
        <taxon>Bacteria</taxon>
        <taxon>Pseudomonadati</taxon>
        <taxon>Pseudomonadota</taxon>
        <taxon>Gammaproteobacteria</taxon>
        <taxon>Chromatiales</taxon>
        <taxon>Ectothiorhodospiraceae</taxon>
        <taxon>Aquisalimonas</taxon>
    </lineage>
</organism>
<dbReference type="Pfam" id="PF07660">
    <property type="entry name" value="STN"/>
    <property type="match status" value="1"/>
</dbReference>
<dbReference type="GO" id="GO:0038023">
    <property type="term" value="F:signaling receptor activity"/>
    <property type="evidence" value="ECO:0007669"/>
    <property type="project" value="InterPro"/>
</dbReference>
<dbReference type="SMART" id="SM00965">
    <property type="entry name" value="STN"/>
    <property type="match status" value="1"/>
</dbReference>
<dbReference type="Pfam" id="PF07715">
    <property type="entry name" value="Plug"/>
    <property type="match status" value="1"/>
</dbReference>
<dbReference type="AlphaFoldDB" id="A0A1H8SYB1"/>
<dbReference type="OrthoDB" id="127311at2"/>
<evidence type="ECO:0000256" key="7">
    <source>
        <dbReference type="ARBA" id="ARBA00022729"/>
    </source>
</evidence>
<dbReference type="GO" id="GO:0009279">
    <property type="term" value="C:cell outer membrane"/>
    <property type="evidence" value="ECO:0007669"/>
    <property type="project" value="UniProtKB-SubCell"/>
</dbReference>
<evidence type="ECO:0000313" key="18">
    <source>
        <dbReference type="EMBL" id="SEO83485.1"/>
    </source>
</evidence>
<name>A0A1H8SYB1_9GAMM</name>
<evidence type="ECO:0000256" key="14">
    <source>
        <dbReference type="PROSITE-ProRule" id="PRU01360"/>
    </source>
</evidence>
<keyword evidence="4 14" id="KW-1134">Transmembrane beta strand</keyword>
<dbReference type="EMBL" id="FOEG01000003">
    <property type="protein sequence ID" value="SEO83485.1"/>
    <property type="molecule type" value="Genomic_DNA"/>
</dbReference>
<evidence type="ECO:0000256" key="2">
    <source>
        <dbReference type="ARBA" id="ARBA00009810"/>
    </source>
</evidence>
<keyword evidence="8" id="KW-0408">Iron</keyword>
<dbReference type="InterPro" id="IPR039426">
    <property type="entry name" value="TonB-dep_rcpt-like"/>
</dbReference>
<evidence type="ECO:0000259" key="17">
    <source>
        <dbReference type="SMART" id="SM00965"/>
    </source>
</evidence>
<keyword evidence="13 14" id="KW-0998">Cell outer membrane</keyword>
<dbReference type="InterPro" id="IPR037066">
    <property type="entry name" value="Plug_dom_sf"/>
</dbReference>
<dbReference type="SUPFAM" id="SSF56935">
    <property type="entry name" value="Porins"/>
    <property type="match status" value="1"/>
</dbReference>
<keyword evidence="10 15" id="KW-0798">TonB box</keyword>
<dbReference type="Pfam" id="PF00593">
    <property type="entry name" value="TonB_dep_Rec_b-barrel"/>
    <property type="match status" value="1"/>
</dbReference>
<evidence type="ECO:0000256" key="11">
    <source>
        <dbReference type="ARBA" id="ARBA00023136"/>
    </source>
</evidence>
<dbReference type="InterPro" id="IPR010105">
    <property type="entry name" value="TonB_sidphr_rcpt"/>
</dbReference>
<accession>A0A1H8SYB1</accession>
<dbReference type="InterPro" id="IPR000531">
    <property type="entry name" value="Beta-barrel_TonB"/>
</dbReference>
<evidence type="ECO:0000256" key="4">
    <source>
        <dbReference type="ARBA" id="ARBA00022452"/>
    </source>
</evidence>
<dbReference type="GO" id="GO:0015344">
    <property type="term" value="F:siderophore uptake transmembrane transporter activity"/>
    <property type="evidence" value="ECO:0007669"/>
    <property type="project" value="TreeGrafter"/>
</dbReference>
<keyword evidence="7" id="KW-0732">Signal</keyword>
<comment type="similarity">
    <text evidence="2 14 15">Belongs to the TonB-dependent receptor family.</text>
</comment>
<dbReference type="InterPro" id="IPR036942">
    <property type="entry name" value="Beta-barrel_TonB_sf"/>
</dbReference>
<protein>
    <submittedName>
        <fullName evidence="18">Iron complex outermembrane recepter protein</fullName>
    </submittedName>
</protein>
<keyword evidence="9" id="KW-0406">Ion transport</keyword>
<dbReference type="GO" id="GO:0015891">
    <property type="term" value="P:siderophore transport"/>
    <property type="evidence" value="ECO:0007669"/>
    <property type="project" value="InterPro"/>
</dbReference>
<dbReference type="RefSeq" id="WP_091642636.1">
    <property type="nucleotide sequence ID" value="NZ_FOEG01000003.1"/>
</dbReference>
<dbReference type="Gene3D" id="3.55.50.30">
    <property type="match status" value="1"/>
</dbReference>
<keyword evidence="12" id="KW-0675">Receptor</keyword>
<evidence type="ECO:0000256" key="8">
    <source>
        <dbReference type="ARBA" id="ARBA00023004"/>
    </source>
</evidence>
<dbReference type="InterPro" id="IPR012910">
    <property type="entry name" value="Plug_dom"/>
</dbReference>